<protein>
    <submittedName>
        <fullName evidence="1">Uncharacterized protein</fullName>
    </submittedName>
</protein>
<name>A0ABR1J4T0_9AGAR</name>
<keyword evidence="2" id="KW-1185">Reference proteome</keyword>
<dbReference type="EMBL" id="JBANRG010000034">
    <property type="protein sequence ID" value="KAK7450155.1"/>
    <property type="molecule type" value="Genomic_DNA"/>
</dbReference>
<proteinExistence type="predicted"/>
<dbReference type="Proteomes" id="UP001498398">
    <property type="component" value="Unassembled WGS sequence"/>
</dbReference>
<gene>
    <name evidence="1" type="ORF">VKT23_013038</name>
</gene>
<evidence type="ECO:0000313" key="1">
    <source>
        <dbReference type="EMBL" id="KAK7450155.1"/>
    </source>
</evidence>
<evidence type="ECO:0000313" key="2">
    <source>
        <dbReference type="Proteomes" id="UP001498398"/>
    </source>
</evidence>
<reference evidence="1 2" key="1">
    <citation type="submission" date="2024-01" db="EMBL/GenBank/DDBJ databases">
        <title>A draft genome for the cacao thread blight pathogen Marasmiellus scandens.</title>
        <authorList>
            <person name="Baruah I.K."/>
            <person name="Leung J."/>
            <person name="Bukari Y."/>
            <person name="Amoako-Attah I."/>
            <person name="Meinhardt L.W."/>
            <person name="Bailey B.A."/>
            <person name="Cohen S.P."/>
        </authorList>
    </citation>
    <scope>NUCLEOTIDE SEQUENCE [LARGE SCALE GENOMIC DNA]</scope>
    <source>
        <strain evidence="1 2">GH-19</strain>
    </source>
</reference>
<comment type="caution">
    <text evidence="1">The sequence shown here is derived from an EMBL/GenBank/DDBJ whole genome shotgun (WGS) entry which is preliminary data.</text>
</comment>
<sequence length="379" mass="44537">MQAKVNVQIAVNRKSQFLPLDSNLRLPHSYQVTYYEPAIFTRTTPWSAPGSSWLRTFLLEFLTPSYQAAILQNKEYEFMEMVTWEWLHRFPSDIFPGTPLMLLGKWGGDLGALDWAITKVLNTEYNKPGIPFVKAKEHLLSMFQVNVTMGTVRVIKKSWEEEMVTALSVYDREYPVDGSFELNVSTYLSRDKDTFSDWSLKNADRNRNSLIEHLTPAFKRARDLFQTDDFLEIVVAYWLGRFPTDLFTQAPAEVLHTFDNRPQAIQLRLDHQDFQRVRIPRLIKHIHRMLESNSFKFRGATMPFGRSWRQELTYAVYSYDMMCDTAKSSNQNKLDPLYRTRVSLGPEEAKFPFHWYYLRPKHDEELDRPTELEGGRFTL</sequence>
<organism evidence="1 2">
    <name type="scientific">Marasmiellus scandens</name>
    <dbReference type="NCBI Taxonomy" id="2682957"/>
    <lineage>
        <taxon>Eukaryota</taxon>
        <taxon>Fungi</taxon>
        <taxon>Dikarya</taxon>
        <taxon>Basidiomycota</taxon>
        <taxon>Agaricomycotina</taxon>
        <taxon>Agaricomycetes</taxon>
        <taxon>Agaricomycetidae</taxon>
        <taxon>Agaricales</taxon>
        <taxon>Marasmiineae</taxon>
        <taxon>Omphalotaceae</taxon>
        <taxon>Marasmiellus</taxon>
    </lineage>
</organism>
<accession>A0ABR1J4T0</accession>